<keyword evidence="2 6" id="KW-0245">EGF-like domain</keyword>
<dbReference type="PROSITE" id="PS00010">
    <property type="entry name" value="ASX_HYDROXYL"/>
    <property type="match status" value="1"/>
</dbReference>
<evidence type="ECO:0000259" key="9">
    <source>
        <dbReference type="PROSITE" id="PS50026"/>
    </source>
</evidence>
<dbReference type="InterPro" id="IPR000742">
    <property type="entry name" value="EGF"/>
</dbReference>
<dbReference type="PROSITE" id="PS50026">
    <property type="entry name" value="EGF_3"/>
    <property type="match status" value="1"/>
</dbReference>
<evidence type="ECO:0000256" key="2">
    <source>
        <dbReference type="ARBA" id="ARBA00022536"/>
    </source>
</evidence>
<keyword evidence="7" id="KW-0812">Transmembrane</keyword>
<feature type="transmembrane region" description="Helical" evidence="7">
    <location>
        <begin position="390"/>
        <end position="410"/>
    </location>
</feature>
<proteinExistence type="inferred from homology"/>
<dbReference type="PROSITE" id="PS00022">
    <property type="entry name" value="EGF_1"/>
    <property type="match status" value="1"/>
</dbReference>
<evidence type="ECO:0000256" key="1">
    <source>
        <dbReference type="ARBA" id="ARBA00005897"/>
    </source>
</evidence>
<dbReference type="SMART" id="SM00261">
    <property type="entry name" value="FU"/>
    <property type="match status" value="2"/>
</dbReference>
<evidence type="ECO:0000256" key="3">
    <source>
        <dbReference type="ARBA" id="ARBA00022729"/>
    </source>
</evidence>
<reference evidence="10" key="1">
    <citation type="submission" date="2016-01" db="EMBL/GenBank/DDBJ databases">
        <title>Reference transcriptome for the parasite Schistocephalus solidus: insights into the molecular evolution of parasitism.</title>
        <authorList>
            <person name="Hebert F.O."/>
            <person name="Grambauer S."/>
            <person name="Barber I."/>
            <person name="Landry C.R."/>
            <person name="Aubin-Horth N."/>
        </authorList>
    </citation>
    <scope>NUCLEOTIDE SEQUENCE</scope>
</reference>
<keyword evidence="5" id="KW-1015">Disulfide bond</keyword>
<evidence type="ECO:0000256" key="7">
    <source>
        <dbReference type="SAM" id="Phobius"/>
    </source>
</evidence>
<dbReference type="PROSITE" id="PS01187">
    <property type="entry name" value="EGF_CA"/>
    <property type="match status" value="2"/>
</dbReference>
<feature type="signal peptide" evidence="8">
    <location>
        <begin position="1"/>
        <end position="17"/>
    </location>
</feature>
<feature type="transmembrane region" description="Helical" evidence="7">
    <location>
        <begin position="359"/>
        <end position="383"/>
    </location>
</feature>
<dbReference type="SUPFAM" id="SSF57184">
    <property type="entry name" value="Growth factor receptor domain"/>
    <property type="match status" value="1"/>
</dbReference>
<comment type="caution">
    <text evidence="6">Lacks conserved residue(s) required for the propagation of feature annotation.</text>
</comment>
<keyword evidence="7" id="KW-1133">Transmembrane helix</keyword>
<dbReference type="InterPro" id="IPR000152">
    <property type="entry name" value="EGF-type_Asp/Asn_hydroxyl_site"/>
</dbReference>
<evidence type="ECO:0000256" key="5">
    <source>
        <dbReference type="ARBA" id="ARBA00023157"/>
    </source>
</evidence>
<evidence type="ECO:0000256" key="4">
    <source>
        <dbReference type="ARBA" id="ARBA00022737"/>
    </source>
</evidence>
<dbReference type="InterPro" id="IPR001881">
    <property type="entry name" value="EGF-like_Ca-bd_dom"/>
</dbReference>
<dbReference type="InterPro" id="IPR009030">
    <property type="entry name" value="Growth_fac_rcpt_cys_sf"/>
</dbReference>
<dbReference type="SMART" id="SM00181">
    <property type="entry name" value="EGF"/>
    <property type="match status" value="4"/>
</dbReference>
<dbReference type="PANTHER" id="PTHR24039">
    <property type="entry name" value="FIBRILLIN-RELATED"/>
    <property type="match status" value="1"/>
</dbReference>
<dbReference type="AlphaFoldDB" id="A0A0X3NUK1"/>
<protein>
    <recommendedName>
        <fullName evidence="9">EGF-like domain-containing protein</fullName>
    </recommendedName>
</protein>
<evidence type="ECO:0000256" key="8">
    <source>
        <dbReference type="SAM" id="SignalP"/>
    </source>
</evidence>
<dbReference type="Gene3D" id="2.10.25.10">
    <property type="entry name" value="Laminin"/>
    <property type="match status" value="2"/>
</dbReference>
<keyword evidence="3 8" id="KW-0732">Signal</keyword>
<keyword evidence="7" id="KW-0472">Membrane</keyword>
<evidence type="ECO:0000256" key="6">
    <source>
        <dbReference type="PROSITE-ProRule" id="PRU00076"/>
    </source>
</evidence>
<dbReference type="InterPro" id="IPR049883">
    <property type="entry name" value="NOTCH1_EGF-like"/>
</dbReference>
<dbReference type="CDD" id="cd00054">
    <property type="entry name" value="EGF_CA"/>
    <property type="match status" value="2"/>
</dbReference>
<sequence length="419" mass="45970">MLLVILIFTIFLKSLHTSEVKCTLCRSLMMKIREHFDNTAAHNFGGGNTDWEERFLGSYFVSETRLNEILEKVYSEEKSPMSNGLLSDVEEFIEDWWLNNLKTGRSTIADLEEAVCVHSANFCCPWNKFGVTCAVCSKCSSFGGFCDGNGTRTGSGKCICRNGYIGEDCQSCNTSTHFAVLESDGLQCLPCHPSCLKGCTDASASTCVDCKAGWKATQSNVSKSGKHCADIDECSDSSHNCQLGTYCVNIEGSFNCKSCAPSCATCHGPTSLDCLTCASGYQLANSECIDINECSAESTVCRGEHEKCVNTPGSYRCDCEDGYTLNSGKCVKPAPTKKAQTPPTRKANAGRREKPKNRIIWTVSYTFEFLKFFGILCLFGLFFYFFSKHVIICLSVSVAAVAYVCYQSSILDSVFMAQK</sequence>
<dbReference type="InterPro" id="IPR018097">
    <property type="entry name" value="EGF_Ca-bd_CS"/>
</dbReference>
<dbReference type="Pfam" id="PF07645">
    <property type="entry name" value="EGF_CA"/>
    <property type="match status" value="2"/>
</dbReference>
<name>A0A0X3NUK1_SCHSO</name>
<feature type="chain" id="PRO_5007050756" description="EGF-like domain-containing protein" evidence="8">
    <location>
        <begin position="18"/>
        <end position="419"/>
    </location>
</feature>
<evidence type="ECO:0000313" key="10">
    <source>
        <dbReference type="EMBL" id="JAP43464.1"/>
    </source>
</evidence>
<dbReference type="GO" id="GO:0005509">
    <property type="term" value="F:calcium ion binding"/>
    <property type="evidence" value="ECO:0007669"/>
    <property type="project" value="InterPro"/>
</dbReference>
<gene>
    <name evidence="10" type="ORF">TR88141</name>
</gene>
<dbReference type="PROSITE" id="PS01186">
    <property type="entry name" value="EGF_2"/>
    <property type="match status" value="1"/>
</dbReference>
<accession>A0A0X3NUK1</accession>
<dbReference type="InterPro" id="IPR006212">
    <property type="entry name" value="Furin_repeat"/>
</dbReference>
<keyword evidence="4" id="KW-0677">Repeat</keyword>
<comment type="similarity">
    <text evidence="1">Belongs to the CRELD family.</text>
</comment>
<dbReference type="FunFam" id="2.10.25.10:FF:000038">
    <property type="entry name" value="Fibrillin 2"/>
    <property type="match status" value="1"/>
</dbReference>
<dbReference type="PANTHER" id="PTHR24039:SF48">
    <property type="entry name" value="FIBRILLIN-2 ISOFORM X1-RELATED"/>
    <property type="match status" value="1"/>
</dbReference>
<organism evidence="10">
    <name type="scientific">Schistocephalus solidus</name>
    <name type="common">Tapeworm</name>
    <dbReference type="NCBI Taxonomy" id="70667"/>
    <lineage>
        <taxon>Eukaryota</taxon>
        <taxon>Metazoa</taxon>
        <taxon>Spiralia</taxon>
        <taxon>Lophotrochozoa</taxon>
        <taxon>Platyhelminthes</taxon>
        <taxon>Cestoda</taxon>
        <taxon>Eucestoda</taxon>
        <taxon>Diphyllobothriidea</taxon>
        <taxon>Diphyllobothriidae</taxon>
        <taxon>Schistocephalus</taxon>
    </lineage>
</organism>
<dbReference type="CDD" id="cd00064">
    <property type="entry name" value="FU"/>
    <property type="match status" value="1"/>
</dbReference>
<dbReference type="SMART" id="SM00179">
    <property type="entry name" value="EGF_CA"/>
    <property type="match status" value="2"/>
</dbReference>
<dbReference type="EMBL" id="GEEE01019761">
    <property type="protein sequence ID" value="JAP43464.1"/>
    <property type="molecule type" value="Transcribed_RNA"/>
</dbReference>
<feature type="domain" description="EGF-like" evidence="9">
    <location>
        <begin position="290"/>
        <end position="331"/>
    </location>
</feature>